<proteinExistence type="predicted"/>
<dbReference type="AlphaFoldDB" id="A0A8J2JSU9"/>
<sequence>MSSKIPFCPTIVGKILPTHVGCRLKFYFLVTIDCQELYDGSYEVTGQDASEFKTEETWPCKGQRKTENPIGPTRKTTSTKQACLDSTKFKEVRILCERIDTGKWRANPRRFSNQQALDHSENIAPEIVFHAYAPSGGNLSNPKLSFE</sequence>
<comment type="caution">
    <text evidence="2">The sequence shown here is derived from an EMBL/GenBank/DDBJ whole genome shotgun (WGS) entry which is preliminary data.</text>
</comment>
<evidence type="ECO:0000313" key="2">
    <source>
        <dbReference type="EMBL" id="CAG7692592.1"/>
    </source>
</evidence>
<dbReference type="EMBL" id="CAJVCH010022211">
    <property type="protein sequence ID" value="CAG7692592.1"/>
    <property type="molecule type" value="Genomic_DNA"/>
</dbReference>
<evidence type="ECO:0000256" key="1">
    <source>
        <dbReference type="SAM" id="MobiDB-lite"/>
    </source>
</evidence>
<name>A0A8J2JSU9_9HEXA</name>
<keyword evidence="3" id="KW-1185">Reference proteome</keyword>
<dbReference type="Proteomes" id="UP000708208">
    <property type="component" value="Unassembled WGS sequence"/>
</dbReference>
<protein>
    <submittedName>
        <fullName evidence="2">Uncharacterized protein</fullName>
    </submittedName>
</protein>
<accession>A0A8J2JSU9</accession>
<evidence type="ECO:0000313" key="3">
    <source>
        <dbReference type="Proteomes" id="UP000708208"/>
    </source>
</evidence>
<feature type="region of interest" description="Disordered" evidence="1">
    <location>
        <begin position="55"/>
        <end position="79"/>
    </location>
</feature>
<organism evidence="2 3">
    <name type="scientific">Allacma fusca</name>
    <dbReference type="NCBI Taxonomy" id="39272"/>
    <lineage>
        <taxon>Eukaryota</taxon>
        <taxon>Metazoa</taxon>
        <taxon>Ecdysozoa</taxon>
        <taxon>Arthropoda</taxon>
        <taxon>Hexapoda</taxon>
        <taxon>Collembola</taxon>
        <taxon>Symphypleona</taxon>
        <taxon>Sminthuridae</taxon>
        <taxon>Allacma</taxon>
    </lineage>
</organism>
<feature type="non-terminal residue" evidence="2">
    <location>
        <position position="1"/>
    </location>
</feature>
<gene>
    <name evidence="2" type="ORF">AFUS01_LOCUS3673</name>
</gene>
<reference evidence="2" key="1">
    <citation type="submission" date="2021-06" db="EMBL/GenBank/DDBJ databases">
        <authorList>
            <person name="Hodson N. C."/>
            <person name="Mongue J. A."/>
            <person name="Jaron S. K."/>
        </authorList>
    </citation>
    <scope>NUCLEOTIDE SEQUENCE</scope>
</reference>